<accession>A0ACC0F3K6</accession>
<evidence type="ECO:0000313" key="1">
    <source>
        <dbReference type="EMBL" id="KAI7983195.1"/>
    </source>
</evidence>
<dbReference type="EMBL" id="CM045768">
    <property type="protein sequence ID" value="KAI7983195.1"/>
    <property type="molecule type" value="Genomic_DNA"/>
</dbReference>
<evidence type="ECO:0000313" key="2">
    <source>
        <dbReference type="Proteomes" id="UP001060215"/>
    </source>
</evidence>
<proteinExistence type="predicted"/>
<sequence length="151" mass="17046">MISERIKNLTHRPHSFLCSEDVLSKLFEEDGSRPSSTLYINTLLNNGSIPSTCPFPPLPSMQNPHCLDQRVRFHVNVDVAGPAHFRIDHGNTVADVNCHCCKTPFGWKYVVVPEETIILKTGSFLLHLNKLLMWDGKNMLYADTNEPVENA</sequence>
<name>A0ACC0F3K6_9ERIC</name>
<gene>
    <name evidence="1" type="ORF">LOK49_LG15G01451</name>
</gene>
<protein>
    <submittedName>
        <fullName evidence="1">Protein yippee-like CG15309</fullName>
    </submittedName>
</protein>
<dbReference type="Proteomes" id="UP001060215">
    <property type="component" value="Chromosome 11"/>
</dbReference>
<keyword evidence="2" id="KW-1185">Reference proteome</keyword>
<comment type="caution">
    <text evidence="1">The sequence shown here is derived from an EMBL/GenBank/DDBJ whole genome shotgun (WGS) entry which is preliminary data.</text>
</comment>
<reference evidence="1 2" key="1">
    <citation type="journal article" date="2022" name="Plant J.">
        <title>Chromosome-level genome of Camellia lanceoleosa provides a valuable resource for understanding genome evolution and self-incompatibility.</title>
        <authorList>
            <person name="Gong W."/>
            <person name="Xiao S."/>
            <person name="Wang L."/>
            <person name="Liao Z."/>
            <person name="Chang Y."/>
            <person name="Mo W."/>
            <person name="Hu G."/>
            <person name="Li W."/>
            <person name="Zhao G."/>
            <person name="Zhu H."/>
            <person name="Hu X."/>
            <person name="Ji K."/>
            <person name="Xiang X."/>
            <person name="Song Q."/>
            <person name="Yuan D."/>
            <person name="Jin S."/>
            <person name="Zhang L."/>
        </authorList>
    </citation>
    <scope>NUCLEOTIDE SEQUENCE [LARGE SCALE GENOMIC DNA]</scope>
    <source>
        <strain evidence="1">SQ_2022a</strain>
    </source>
</reference>
<organism evidence="1 2">
    <name type="scientific">Camellia lanceoleosa</name>
    <dbReference type="NCBI Taxonomy" id="1840588"/>
    <lineage>
        <taxon>Eukaryota</taxon>
        <taxon>Viridiplantae</taxon>
        <taxon>Streptophyta</taxon>
        <taxon>Embryophyta</taxon>
        <taxon>Tracheophyta</taxon>
        <taxon>Spermatophyta</taxon>
        <taxon>Magnoliopsida</taxon>
        <taxon>eudicotyledons</taxon>
        <taxon>Gunneridae</taxon>
        <taxon>Pentapetalae</taxon>
        <taxon>asterids</taxon>
        <taxon>Ericales</taxon>
        <taxon>Theaceae</taxon>
        <taxon>Camellia</taxon>
    </lineage>
</organism>